<organism evidence="1 2">
    <name type="scientific">Cetraspora pellucida</name>
    <dbReference type="NCBI Taxonomy" id="1433469"/>
    <lineage>
        <taxon>Eukaryota</taxon>
        <taxon>Fungi</taxon>
        <taxon>Fungi incertae sedis</taxon>
        <taxon>Mucoromycota</taxon>
        <taxon>Glomeromycotina</taxon>
        <taxon>Glomeromycetes</taxon>
        <taxon>Diversisporales</taxon>
        <taxon>Gigasporaceae</taxon>
        <taxon>Cetraspora</taxon>
    </lineage>
</organism>
<keyword evidence="2" id="KW-1185">Reference proteome</keyword>
<name>A0ACA9LDC2_9GLOM</name>
<dbReference type="Proteomes" id="UP000789366">
    <property type="component" value="Unassembled WGS sequence"/>
</dbReference>
<feature type="non-terminal residue" evidence="1">
    <location>
        <position position="209"/>
    </location>
</feature>
<gene>
    <name evidence="1" type="ORF">SPELUC_LOCUS3821</name>
</gene>
<evidence type="ECO:0000313" key="1">
    <source>
        <dbReference type="EMBL" id="CAG8518571.1"/>
    </source>
</evidence>
<sequence>MLYETGEDINNATDLQNEASLLDNDELDELLNELPVEDNYATTLNSAIVDYFNDIDQSIATEEALTDQQIVTLIQNEERDDIESDSDDSDEEPSEVSIQEAYSALKTWVTFFEQQQSSNFDMDDIKIFKKYDKITNRMLLDSQKQNRTYTICKSAYCTKALSGISAITDTSVSSDTSVRSVISDRCDSSVTYGSFVITDSNVISFTFKT</sequence>
<reference evidence="1" key="1">
    <citation type="submission" date="2021-06" db="EMBL/GenBank/DDBJ databases">
        <authorList>
            <person name="Kallberg Y."/>
            <person name="Tangrot J."/>
            <person name="Rosling A."/>
        </authorList>
    </citation>
    <scope>NUCLEOTIDE SEQUENCE</scope>
    <source>
        <strain evidence="1">28 12/20/2015</strain>
    </source>
</reference>
<accession>A0ACA9LDC2</accession>
<evidence type="ECO:0000313" key="2">
    <source>
        <dbReference type="Proteomes" id="UP000789366"/>
    </source>
</evidence>
<protein>
    <submittedName>
        <fullName evidence="1">2852_t:CDS:1</fullName>
    </submittedName>
</protein>
<proteinExistence type="predicted"/>
<comment type="caution">
    <text evidence="1">The sequence shown here is derived from an EMBL/GenBank/DDBJ whole genome shotgun (WGS) entry which is preliminary data.</text>
</comment>
<dbReference type="EMBL" id="CAJVPW010003096">
    <property type="protein sequence ID" value="CAG8518571.1"/>
    <property type="molecule type" value="Genomic_DNA"/>
</dbReference>